<reference evidence="2" key="1">
    <citation type="submission" date="2020-11" db="EMBL/GenBank/DDBJ databases">
        <authorList>
            <consortium name="DOE Joint Genome Institute"/>
            <person name="Ahrendt S."/>
            <person name="Riley R."/>
            <person name="Andreopoulos W."/>
            <person name="Labutti K."/>
            <person name="Pangilinan J."/>
            <person name="Ruiz-Duenas F.J."/>
            <person name="Barrasa J.M."/>
            <person name="Sanchez-Garcia M."/>
            <person name="Camarero S."/>
            <person name="Miyauchi S."/>
            <person name="Serrano A."/>
            <person name="Linde D."/>
            <person name="Babiker R."/>
            <person name="Drula E."/>
            <person name="Ayuso-Fernandez I."/>
            <person name="Pacheco R."/>
            <person name="Padilla G."/>
            <person name="Ferreira P."/>
            <person name="Barriuso J."/>
            <person name="Kellner H."/>
            <person name="Castanera R."/>
            <person name="Alfaro M."/>
            <person name="Ramirez L."/>
            <person name="Pisabarro A.G."/>
            <person name="Kuo A."/>
            <person name="Tritt A."/>
            <person name="Lipzen A."/>
            <person name="He G."/>
            <person name="Yan M."/>
            <person name="Ng V."/>
            <person name="Cullen D."/>
            <person name="Martin F."/>
            <person name="Rosso M.-N."/>
            <person name="Henrissat B."/>
            <person name="Hibbett D."/>
            <person name="Martinez A.T."/>
            <person name="Grigoriev I.V."/>
        </authorList>
    </citation>
    <scope>NUCLEOTIDE SEQUENCE</scope>
    <source>
        <strain evidence="2">CBS 506.95</strain>
    </source>
</reference>
<dbReference type="Pfam" id="PF00481">
    <property type="entry name" value="PP2C"/>
    <property type="match status" value="1"/>
</dbReference>
<gene>
    <name evidence="2" type="ORF">CPB83DRAFT_278413</name>
</gene>
<proteinExistence type="predicted"/>
<comment type="caution">
    <text evidence="2">The sequence shown here is derived from an EMBL/GenBank/DDBJ whole genome shotgun (WGS) entry which is preliminary data.</text>
</comment>
<dbReference type="CDD" id="cd00143">
    <property type="entry name" value="PP2Cc"/>
    <property type="match status" value="1"/>
</dbReference>
<organism evidence="2 3">
    <name type="scientific">Crepidotus variabilis</name>
    <dbReference type="NCBI Taxonomy" id="179855"/>
    <lineage>
        <taxon>Eukaryota</taxon>
        <taxon>Fungi</taxon>
        <taxon>Dikarya</taxon>
        <taxon>Basidiomycota</taxon>
        <taxon>Agaricomycotina</taxon>
        <taxon>Agaricomycetes</taxon>
        <taxon>Agaricomycetidae</taxon>
        <taxon>Agaricales</taxon>
        <taxon>Agaricineae</taxon>
        <taxon>Crepidotaceae</taxon>
        <taxon>Crepidotus</taxon>
    </lineage>
</organism>
<dbReference type="PROSITE" id="PS51746">
    <property type="entry name" value="PPM_2"/>
    <property type="match status" value="1"/>
</dbReference>
<dbReference type="InterPro" id="IPR036457">
    <property type="entry name" value="PPM-type-like_dom_sf"/>
</dbReference>
<dbReference type="InterPro" id="IPR001932">
    <property type="entry name" value="PPM-type_phosphatase-like_dom"/>
</dbReference>
<sequence>MATRKVTDMGWGQADALWFYTALPEPMLSSELERLAFATSFTDTDVVSFQPCPNPEHSSQDRYVIRDWALPGGNWGFRAIFDGHAGHETADYTASTLPDIIQEKLASVLEKNSEPSPAIIAETLSKAISDFDDSIGEALLKLFPDKLALLDMPDEDVKSIINDGGPNAATVLHCMRGTTVLISVTDPSRKNLWVASLGDCAAILGTKNENGSWKSTILSSSHNGENPLEAEKVKKAHPGEPECVLEDRVLGAIAVTRAVGDYYFKIPALYTHRVFLNAEPGFQSPEKVRSFISRNLTPPYMSGVPDVQHIDLSKSKESETFLILCTDGLIDCYDDHRLRLAEYLGPLWVKIVGRQSGDASKNLALTLLRDALGGDDLDKVSRNITVEMTFRWMDDTTIVVHRLH</sequence>
<feature type="domain" description="PPM-type phosphatase" evidence="1">
    <location>
        <begin position="43"/>
        <end position="403"/>
    </location>
</feature>
<dbReference type="SMART" id="SM00332">
    <property type="entry name" value="PP2Cc"/>
    <property type="match status" value="1"/>
</dbReference>
<dbReference type="Proteomes" id="UP000807306">
    <property type="component" value="Unassembled WGS sequence"/>
</dbReference>
<dbReference type="Gene3D" id="3.60.40.10">
    <property type="entry name" value="PPM-type phosphatase domain"/>
    <property type="match status" value="1"/>
</dbReference>
<keyword evidence="3" id="KW-1185">Reference proteome</keyword>
<protein>
    <submittedName>
        <fullName evidence="2">Phosphatase 2C-like domain-containing protein</fullName>
    </submittedName>
</protein>
<dbReference type="EMBL" id="MU157847">
    <property type="protein sequence ID" value="KAF9529315.1"/>
    <property type="molecule type" value="Genomic_DNA"/>
</dbReference>
<dbReference type="AlphaFoldDB" id="A0A9P6EI33"/>
<accession>A0A9P6EI33</accession>
<dbReference type="PANTHER" id="PTHR13832">
    <property type="entry name" value="PROTEIN PHOSPHATASE 2C"/>
    <property type="match status" value="1"/>
</dbReference>
<evidence type="ECO:0000313" key="3">
    <source>
        <dbReference type="Proteomes" id="UP000807306"/>
    </source>
</evidence>
<evidence type="ECO:0000313" key="2">
    <source>
        <dbReference type="EMBL" id="KAF9529315.1"/>
    </source>
</evidence>
<dbReference type="GO" id="GO:0004722">
    <property type="term" value="F:protein serine/threonine phosphatase activity"/>
    <property type="evidence" value="ECO:0007669"/>
    <property type="project" value="InterPro"/>
</dbReference>
<dbReference type="PANTHER" id="PTHR13832:SF792">
    <property type="entry name" value="GM14286P"/>
    <property type="match status" value="1"/>
</dbReference>
<name>A0A9P6EI33_9AGAR</name>
<evidence type="ECO:0000259" key="1">
    <source>
        <dbReference type="PROSITE" id="PS51746"/>
    </source>
</evidence>
<dbReference type="InterPro" id="IPR015655">
    <property type="entry name" value="PP2C"/>
</dbReference>
<dbReference type="OrthoDB" id="19329at2759"/>
<dbReference type="SUPFAM" id="SSF81606">
    <property type="entry name" value="PP2C-like"/>
    <property type="match status" value="1"/>
</dbReference>